<comment type="similarity">
    <text evidence="7">Belongs to the protein kinase superfamily.</text>
</comment>
<evidence type="ECO:0000256" key="6">
    <source>
        <dbReference type="PROSITE-ProRule" id="PRU10141"/>
    </source>
</evidence>
<dbReference type="PANTHER" id="PTHR24345">
    <property type="entry name" value="SERINE/THREONINE-PROTEIN KINASE PLK"/>
    <property type="match status" value="1"/>
</dbReference>
<dbReference type="InterPro" id="IPR017441">
    <property type="entry name" value="Protein_kinase_ATP_BS"/>
</dbReference>
<evidence type="ECO:0000256" key="1">
    <source>
        <dbReference type="ARBA" id="ARBA00022527"/>
    </source>
</evidence>
<dbReference type="PROSITE" id="PS00107">
    <property type="entry name" value="PROTEIN_KINASE_ATP"/>
    <property type="match status" value="1"/>
</dbReference>
<dbReference type="InterPro" id="IPR000719">
    <property type="entry name" value="Prot_kinase_dom"/>
</dbReference>
<dbReference type="GO" id="GO:0004674">
    <property type="term" value="F:protein serine/threonine kinase activity"/>
    <property type="evidence" value="ECO:0007669"/>
    <property type="project" value="UniProtKB-KW"/>
</dbReference>
<dbReference type="SMART" id="SM00220">
    <property type="entry name" value="S_TKc"/>
    <property type="match status" value="1"/>
</dbReference>
<keyword evidence="4" id="KW-0418">Kinase</keyword>
<dbReference type="GO" id="GO:0005634">
    <property type="term" value="C:nucleus"/>
    <property type="evidence" value="ECO:0007669"/>
    <property type="project" value="TreeGrafter"/>
</dbReference>
<feature type="binding site" evidence="6">
    <location>
        <position position="198"/>
    </location>
    <ligand>
        <name>ATP</name>
        <dbReference type="ChEBI" id="CHEBI:30616"/>
    </ligand>
</feature>
<reference evidence="9" key="1">
    <citation type="submission" date="2022-12" db="EMBL/GenBank/DDBJ databases">
        <title>Genome assemblies of Blomia tropicalis.</title>
        <authorList>
            <person name="Cui Y."/>
        </authorList>
    </citation>
    <scope>NUCLEOTIDE SEQUENCE</scope>
    <source>
        <tissue evidence="9">Adult mites</tissue>
    </source>
</reference>
<evidence type="ECO:0000256" key="2">
    <source>
        <dbReference type="ARBA" id="ARBA00022679"/>
    </source>
</evidence>
<comment type="caution">
    <text evidence="9">The sequence shown here is derived from an EMBL/GenBank/DDBJ whole genome shotgun (WGS) entry which is preliminary data.</text>
</comment>
<dbReference type="PROSITE" id="PS00108">
    <property type="entry name" value="PROTEIN_KINASE_ST"/>
    <property type="match status" value="1"/>
</dbReference>
<keyword evidence="3 6" id="KW-0547">Nucleotide-binding</keyword>
<dbReference type="OMA" id="RIHSENH"/>
<evidence type="ECO:0000256" key="4">
    <source>
        <dbReference type="ARBA" id="ARBA00022777"/>
    </source>
</evidence>
<gene>
    <name evidence="9" type="ORF">RDWZM_004657</name>
</gene>
<proteinExistence type="inferred from homology"/>
<organism evidence="9 10">
    <name type="scientific">Blomia tropicalis</name>
    <name type="common">Mite</name>
    <dbReference type="NCBI Taxonomy" id="40697"/>
    <lineage>
        <taxon>Eukaryota</taxon>
        <taxon>Metazoa</taxon>
        <taxon>Ecdysozoa</taxon>
        <taxon>Arthropoda</taxon>
        <taxon>Chelicerata</taxon>
        <taxon>Arachnida</taxon>
        <taxon>Acari</taxon>
        <taxon>Acariformes</taxon>
        <taxon>Sarcoptiformes</taxon>
        <taxon>Astigmata</taxon>
        <taxon>Glycyphagoidea</taxon>
        <taxon>Echimyopodidae</taxon>
        <taxon>Blomia</taxon>
    </lineage>
</organism>
<dbReference type="PROSITE" id="PS50011">
    <property type="entry name" value="PROTEIN_KINASE_DOM"/>
    <property type="match status" value="1"/>
</dbReference>
<dbReference type="Pfam" id="PF00069">
    <property type="entry name" value="Pkinase"/>
    <property type="match status" value="1"/>
</dbReference>
<dbReference type="EMBL" id="JAPWDV010000002">
    <property type="protein sequence ID" value="KAJ6218845.1"/>
    <property type="molecule type" value="Genomic_DNA"/>
</dbReference>
<dbReference type="Gene3D" id="1.10.510.10">
    <property type="entry name" value="Transferase(Phosphotransferase) domain 1"/>
    <property type="match status" value="1"/>
</dbReference>
<dbReference type="PANTHER" id="PTHR24345:SF0">
    <property type="entry name" value="CELL CYCLE SERINE_THREONINE-PROTEIN KINASE CDC5_MSD2"/>
    <property type="match status" value="1"/>
</dbReference>
<dbReference type="GO" id="GO:0005524">
    <property type="term" value="F:ATP binding"/>
    <property type="evidence" value="ECO:0007669"/>
    <property type="project" value="UniProtKB-UniRule"/>
</dbReference>
<dbReference type="AlphaFoldDB" id="A0A9Q0RLU7"/>
<protein>
    <recommendedName>
        <fullName evidence="8">Protein kinase domain-containing protein</fullName>
    </recommendedName>
</protein>
<keyword evidence="5 6" id="KW-0067">ATP-binding</keyword>
<keyword evidence="2" id="KW-0808">Transferase</keyword>
<feature type="domain" description="Protein kinase" evidence="8">
    <location>
        <begin position="169"/>
        <end position="468"/>
    </location>
</feature>
<evidence type="ECO:0000313" key="9">
    <source>
        <dbReference type="EMBL" id="KAJ6218845.1"/>
    </source>
</evidence>
<evidence type="ECO:0000256" key="3">
    <source>
        <dbReference type="ARBA" id="ARBA00022741"/>
    </source>
</evidence>
<keyword evidence="1 7" id="KW-0723">Serine/threonine-protein kinase</keyword>
<evidence type="ECO:0000259" key="8">
    <source>
        <dbReference type="PROSITE" id="PS50011"/>
    </source>
</evidence>
<name>A0A9Q0RLU7_BLOTA</name>
<sequence>MSYQSCFKTAKLLRYETKDNCPMKSIKIEPFINQSVDEHKEKINVNGEDGETDSRIHSENHELTLSQEWPITNLTNTTRRLRYDLNGNLNQNLNQQSIDQLMVKKKTKTKTNQQNDEPSSTIVSNNHNGFRFAISEYVSVNREPTSLSTMPSKAIKYLHRKRLDERGFRMTSKKLGEGGFGAVYKVYPRNGTEPLACKIMTLSRETKSKKDKSSMLATFSNEVFVMQSSKHSNIISIREFFIYSHGTSTDDIRMVHSYIVMEYASMGTLYGRLKRDGPFSEWTARYFLEQISQAVAHLHRRGIAHRDLKLGNILLTGTVQNEQIKLTDFGLSRLVNSAQSGFTKFTKPAGTLSYMSPELIACYVRYNTGRKDRIRPYDCFTADMWALGVCLYLMLCKVHPFDSPPSEKAERVEFAKKMWMKQRSKDWKLPSNIQQTITDSALHLMSNLMEPKCLQRYTIYETLEHNWFINQKVIMMNVPKEKDLPQTPLQSTNKLT</sequence>
<dbReference type="SUPFAM" id="SSF56112">
    <property type="entry name" value="Protein kinase-like (PK-like)"/>
    <property type="match status" value="1"/>
</dbReference>
<dbReference type="Proteomes" id="UP001142055">
    <property type="component" value="Chromosome 2"/>
</dbReference>
<dbReference type="InterPro" id="IPR008271">
    <property type="entry name" value="Ser/Thr_kinase_AS"/>
</dbReference>
<dbReference type="InterPro" id="IPR011009">
    <property type="entry name" value="Kinase-like_dom_sf"/>
</dbReference>
<evidence type="ECO:0000256" key="5">
    <source>
        <dbReference type="ARBA" id="ARBA00022840"/>
    </source>
</evidence>
<accession>A0A9Q0RLU7</accession>
<evidence type="ECO:0000313" key="10">
    <source>
        <dbReference type="Proteomes" id="UP001142055"/>
    </source>
</evidence>
<keyword evidence="10" id="KW-1185">Reference proteome</keyword>
<evidence type="ECO:0000256" key="7">
    <source>
        <dbReference type="RuleBase" id="RU000304"/>
    </source>
</evidence>